<name>A0ABT9SB41_9BURK</name>
<dbReference type="InterPro" id="IPR001173">
    <property type="entry name" value="Glyco_trans_2-like"/>
</dbReference>
<feature type="domain" description="Glycosyltransferase 2-like" evidence="1">
    <location>
        <begin position="365"/>
        <end position="489"/>
    </location>
</feature>
<dbReference type="InterPro" id="IPR029044">
    <property type="entry name" value="Nucleotide-diphossugar_trans"/>
</dbReference>
<organism evidence="2 3">
    <name type="scientific">Variovorax ginsengisoli</name>
    <dbReference type="NCBI Taxonomy" id="363844"/>
    <lineage>
        <taxon>Bacteria</taxon>
        <taxon>Pseudomonadati</taxon>
        <taxon>Pseudomonadota</taxon>
        <taxon>Betaproteobacteria</taxon>
        <taxon>Burkholderiales</taxon>
        <taxon>Comamonadaceae</taxon>
        <taxon>Variovorax</taxon>
    </lineage>
</organism>
<dbReference type="CDD" id="cd04184">
    <property type="entry name" value="GT2_RfbC_Mx_like"/>
    <property type="match status" value="1"/>
</dbReference>
<accession>A0ABT9SB41</accession>
<evidence type="ECO:0000313" key="3">
    <source>
        <dbReference type="Proteomes" id="UP001226867"/>
    </source>
</evidence>
<dbReference type="EMBL" id="JAUSRO010000013">
    <property type="protein sequence ID" value="MDP9901572.1"/>
    <property type="molecule type" value="Genomic_DNA"/>
</dbReference>
<feature type="domain" description="Glycosyltransferase 2-like" evidence="1">
    <location>
        <begin position="108"/>
        <end position="216"/>
    </location>
</feature>
<evidence type="ECO:0000313" key="2">
    <source>
        <dbReference type="EMBL" id="MDP9901572.1"/>
    </source>
</evidence>
<protein>
    <submittedName>
        <fullName evidence="2">Glycosyltransferase involved in cell wall biosynthesis</fullName>
    </submittedName>
</protein>
<dbReference type="SUPFAM" id="SSF53448">
    <property type="entry name" value="Nucleotide-diphospho-sugar transferases"/>
    <property type="match status" value="2"/>
</dbReference>
<keyword evidence="3" id="KW-1185">Reference proteome</keyword>
<gene>
    <name evidence="2" type="ORF">J2W36_003841</name>
</gene>
<dbReference type="Pfam" id="PF00535">
    <property type="entry name" value="Glycos_transf_2"/>
    <property type="match status" value="2"/>
</dbReference>
<dbReference type="Gene3D" id="3.90.550.10">
    <property type="entry name" value="Spore Coat Polysaccharide Biosynthesis Protein SpsA, Chain A"/>
    <property type="match status" value="2"/>
</dbReference>
<dbReference type="Proteomes" id="UP001226867">
    <property type="component" value="Unassembled WGS sequence"/>
</dbReference>
<dbReference type="PANTHER" id="PTHR43179">
    <property type="entry name" value="RHAMNOSYLTRANSFERASE WBBL"/>
    <property type="match status" value="1"/>
</dbReference>
<sequence length="642" mass="71315">MSESMSTASWRITRPLRAIARGVRLVSGIPDRLSAAVEHHGGMAGAARRAAELFRRGGWSGLVDALSPAADPTQIYRQWVSRYDTVDEGVRSGLRARLALMSRQPLITVLMPTYNPNAQWLSEAIESVRMQIYPNWELCIADDASPNEACREVLRKFEAMDSRIKVCYRQKNGHISAASNSALALATGEWSALLDHDDILPEQALFWVADAINAYPQARLIYSDEDKVDEEGGRFDAYFKPDWNVDLFYSQNMFSHLGVLQTALLREVGGFRLGMEGSQDYDLVLRCIERIQADQIVHIPRVLYHWRVHAESTAGSTDAKPYAQLAGERALNEHFQRRGIRGHVAYVGHGYRAHYDLPAVLPRVSLIIPTRNAAALVKQCVDSIEALTTYRNYEIILVDNGSDDPAALAYFAELALRPGYRLLRDDNEFNYSALNNRAVAVATGELVALINNDIEVVSPDWLSEMVSLALQPGVGAVGARLWYPDGTLQHGGVILGVGGIGSHSHKSLLKEHKGYFGRASLIQSFSAVTAACLVVRKASYQAVGGLDERHLKVAYNDVDFCLRLREAGLRNVWTPYAELIHHESATRGLDEAPEKKARFASEVDYMTSRWGTLLQQDPAYSPNLTLGADDFGLAWPPRIQQI</sequence>
<dbReference type="PANTHER" id="PTHR43179:SF7">
    <property type="entry name" value="RHAMNOSYLTRANSFERASE WBBL"/>
    <property type="match status" value="1"/>
</dbReference>
<proteinExistence type="predicted"/>
<evidence type="ECO:0000259" key="1">
    <source>
        <dbReference type="Pfam" id="PF00535"/>
    </source>
</evidence>
<dbReference type="CDD" id="cd04186">
    <property type="entry name" value="GT_2_like_c"/>
    <property type="match status" value="1"/>
</dbReference>
<dbReference type="RefSeq" id="WP_307691345.1">
    <property type="nucleotide sequence ID" value="NZ_JAUSRO010000013.1"/>
</dbReference>
<reference evidence="2 3" key="1">
    <citation type="submission" date="2023-07" db="EMBL/GenBank/DDBJ databases">
        <title>Sorghum-associated microbial communities from plants grown in Nebraska, USA.</title>
        <authorList>
            <person name="Schachtman D."/>
        </authorList>
    </citation>
    <scope>NUCLEOTIDE SEQUENCE [LARGE SCALE GENOMIC DNA]</scope>
    <source>
        <strain evidence="2 3">DS1607</strain>
    </source>
</reference>
<comment type="caution">
    <text evidence="2">The sequence shown here is derived from an EMBL/GenBank/DDBJ whole genome shotgun (WGS) entry which is preliminary data.</text>
</comment>